<reference evidence="12 13" key="1">
    <citation type="journal article" date="2016" name="Sci. Rep.">
        <title>Metabolic traits of an uncultured archaeal lineage -MSBL1- from brine pools of the Red Sea.</title>
        <authorList>
            <person name="Mwirichia R."/>
            <person name="Alam I."/>
            <person name="Rashid M."/>
            <person name="Vinu M."/>
            <person name="Ba-Alawi W."/>
            <person name="Anthony Kamau A."/>
            <person name="Kamanda Ngugi D."/>
            <person name="Goker M."/>
            <person name="Klenk H.P."/>
            <person name="Bajic V."/>
            <person name="Stingl U."/>
        </authorList>
    </citation>
    <scope>NUCLEOTIDE SEQUENCE [LARGE SCALE GENOMIC DNA]</scope>
    <source>
        <strain evidence="12">SCGC-AAA382C18</strain>
    </source>
</reference>
<evidence type="ECO:0000313" key="13">
    <source>
        <dbReference type="Proteomes" id="UP000070404"/>
    </source>
</evidence>
<evidence type="ECO:0000256" key="4">
    <source>
        <dbReference type="ARBA" id="ARBA00006263"/>
    </source>
</evidence>
<dbReference type="GO" id="GO:0009236">
    <property type="term" value="P:cobalamin biosynthetic process"/>
    <property type="evidence" value="ECO:0007669"/>
    <property type="project" value="UniProtKB-UniRule"/>
</dbReference>
<gene>
    <name evidence="11" type="primary">cobD</name>
    <name evidence="12" type="ORF">AKJ52_02085</name>
</gene>
<evidence type="ECO:0000256" key="3">
    <source>
        <dbReference type="ARBA" id="ARBA00004953"/>
    </source>
</evidence>
<feature type="transmembrane region" description="Helical" evidence="11">
    <location>
        <begin position="168"/>
        <end position="192"/>
    </location>
</feature>
<dbReference type="InterPro" id="IPR004485">
    <property type="entry name" value="Cobalamin_biosynth_CobD/CbiB"/>
</dbReference>
<dbReference type="GO" id="GO:0048472">
    <property type="term" value="F:threonine-phosphate decarboxylase activity"/>
    <property type="evidence" value="ECO:0007669"/>
    <property type="project" value="InterPro"/>
</dbReference>
<proteinExistence type="inferred from homology"/>
<keyword evidence="10 11" id="KW-0472">Membrane</keyword>
<comment type="pathway">
    <text evidence="3 11">Cofactor biosynthesis; adenosylcobalamin biosynthesis.</text>
</comment>
<dbReference type="GO" id="GO:0015420">
    <property type="term" value="F:ABC-type vitamin B12 transporter activity"/>
    <property type="evidence" value="ECO:0007669"/>
    <property type="project" value="UniProtKB-UniRule"/>
</dbReference>
<evidence type="ECO:0000256" key="11">
    <source>
        <dbReference type="HAMAP-Rule" id="MF_00024"/>
    </source>
</evidence>
<evidence type="ECO:0000256" key="9">
    <source>
        <dbReference type="ARBA" id="ARBA00022989"/>
    </source>
</evidence>
<name>A0A133VJD7_9EURY</name>
<keyword evidence="6 11" id="KW-1003">Cell membrane</keyword>
<feature type="transmembrane region" description="Helical" evidence="11">
    <location>
        <begin position="299"/>
        <end position="316"/>
    </location>
</feature>
<comment type="function">
    <text evidence="1 11">Converts cobyric acid to cobinamide by the addition of aminopropanol on the F carboxylic group.</text>
</comment>
<dbReference type="PANTHER" id="PTHR34308:SF1">
    <property type="entry name" value="COBALAMIN BIOSYNTHESIS PROTEIN CBIB"/>
    <property type="match status" value="1"/>
</dbReference>
<feature type="transmembrane region" description="Helical" evidence="11">
    <location>
        <begin position="87"/>
        <end position="106"/>
    </location>
</feature>
<dbReference type="NCBIfam" id="NF002281">
    <property type="entry name" value="PRK01209.2-5"/>
    <property type="match status" value="1"/>
</dbReference>
<evidence type="ECO:0000256" key="7">
    <source>
        <dbReference type="ARBA" id="ARBA00022573"/>
    </source>
</evidence>
<organism evidence="12 13">
    <name type="scientific">candidate division MSBL1 archaeon SCGC-AAA382C18</name>
    <dbReference type="NCBI Taxonomy" id="1698281"/>
    <lineage>
        <taxon>Archaea</taxon>
        <taxon>Methanobacteriati</taxon>
        <taxon>Methanobacteriota</taxon>
        <taxon>candidate division MSBL1</taxon>
    </lineage>
</organism>
<comment type="caution">
    <text evidence="12">The sequence shown here is derived from an EMBL/GenBank/DDBJ whole genome shotgun (WGS) entry which is preliminary data.</text>
</comment>
<dbReference type="NCBIfam" id="TIGR00380">
    <property type="entry name" value="cobal_cbiB"/>
    <property type="match status" value="1"/>
</dbReference>
<keyword evidence="9 11" id="KW-1133">Transmembrane helix</keyword>
<evidence type="ECO:0000256" key="2">
    <source>
        <dbReference type="ARBA" id="ARBA00004651"/>
    </source>
</evidence>
<dbReference type="HAMAP" id="MF_00024">
    <property type="entry name" value="CobD_CbiB"/>
    <property type="match status" value="1"/>
</dbReference>
<feature type="transmembrane region" description="Helical" evidence="11">
    <location>
        <begin position="57"/>
        <end position="81"/>
    </location>
</feature>
<dbReference type="EMBL" id="LHYF01000035">
    <property type="protein sequence ID" value="KXB06547.1"/>
    <property type="molecule type" value="Genomic_DNA"/>
</dbReference>
<comment type="similarity">
    <text evidence="4 11">Belongs to the CobD/CbiB family.</text>
</comment>
<evidence type="ECO:0000256" key="10">
    <source>
        <dbReference type="ARBA" id="ARBA00023136"/>
    </source>
</evidence>
<comment type="subcellular location">
    <subcellularLocation>
        <location evidence="2 11">Cell membrane</location>
        <topology evidence="2 11">Multi-pass membrane protein</topology>
    </subcellularLocation>
</comment>
<dbReference type="Proteomes" id="UP000070404">
    <property type="component" value="Unassembled WGS sequence"/>
</dbReference>
<evidence type="ECO:0000256" key="1">
    <source>
        <dbReference type="ARBA" id="ARBA00003384"/>
    </source>
</evidence>
<evidence type="ECO:0000313" key="12">
    <source>
        <dbReference type="EMBL" id="KXB06547.1"/>
    </source>
</evidence>
<keyword evidence="8 11" id="KW-0812">Transmembrane</keyword>
<evidence type="ECO:0000256" key="5">
    <source>
        <dbReference type="ARBA" id="ARBA00016185"/>
    </source>
</evidence>
<dbReference type="PATRIC" id="fig|1698281.3.peg.362"/>
<dbReference type="Pfam" id="PF03186">
    <property type="entry name" value="CobD_Cbib"/>
    <property type="match status" value="1"/>
</dbReference>
<accession>A0A133VJD7</accession>
<dbReference type="UniPathway" id="UPA00148"/>
<keyword evidence="7 11" id="KW-0169">Cobalamin biosynthesis</keyword>
<sequence>MSLINPSNSIYELIILSSAIIIDFLIGEFPEKIHPTVWIGKLANFLKSKLKGERGRVDIAGGVILTLLTFTIFVIPIYLLSILLVELYWIAYIFIMSLILMSTFAIRSMENHILRIITAIEDNNLEEAREKTSLIVSRDTSELDTEEIVSASIESTCESITDGIISPFFYFIFLGVPGAVGFRVVNTLDSMFGYKNSEMKDFGWGPANLDTLLGFIPARLTAFMMVPSAWFLGEDWKEAMRCASKESGKTSSINSGWPMAAAAGALNAKLEKQDHYILGENNQPPTPDHALRAIKIMKVSTLLFTLITMGVISIPLL</sequence>
<evidence type="ECO:0000256" key="6">
    <source>
        <dbReference type="ARBA" id="ARBA00022475"/>
    </source>
</evidence>
<dbReference type="AlphaFoldDB" id="A0A133VJD7"/>
<protein>
    <recommendedName>
        <fullName evidence="5 11">Probable cobalamin biosynthesis protein CobD</fullName>
    </recommendedName>
</protein>
<dbReference type="GO" id="GO:0005886">
    <property type="term" value="C:plasma membrane"/>
    <property type="evidence" value="ECO:0007669"/>
    <property type="project" value="UniProtKB-SubCell"/>
</dbReference>
<evidence type="ECO:0000256" key="8">
    <source>
        <dbReference type="ARBA" id="ARBA00022692"/>
    </source>
</evidence>
<dbReference type="PANTHER" id="PTHR34308">
    <property type="entry name" value="COBALAMIN BIOSYNTHESIS PROTEIN CBIB"/>
    <property type="match status" value="1"/>
</dbReference>
<keyword evidence="13" id="KW-1185">Reference proteome</keyword>
<feature type="transmembrane region" description="Helical" evidence="11">
    <location>
        <begin position="212"/>
        <end position="232"/>
    </location>
</feature>